<evidence type="ECO:0000259" key="1">
    <source>
        <dbReference type="Pfam" id="PF07883"/>
    </source>
</evidence>
<protein>
    <submittedName>
        <fullName evidence="2">Cupin domain-containing protein</fullName>
    </submittedName>
</protein>
<organism evidence="2 3">
    <name type="scientific">Actinomycetospora chibensis</name>
    <dbReference type="NCBI Taxonomy" id="663606"/>
    <lineage>
        <taxon>Bacteria</taxon>
        <taxon>Bacillati</taxon>
        <taxon>Actinomycetota</taxon>
        <taxon>Actinomycetes</taxon>
        <taxon>Pseudonocardiales</taxon>
        <taxon>Pseudonocardiaceae</taxon>
        <taxon>Actinomycetospora</taxon>
    </lineage>
</organism>
<proteinExistence type="predicted"/>
<feature type="domain" description="Cupin type-2" evidence="1">
    <location>
        <begin position="41"/>
        <end position="107"/>
    </location>
</feature>
<keyword evidence="3" id="KW-1185">Reference proteome</keyword>
<evidence type="ECO:0000313" key="2">
    <source>
        <dbReference type="EMBL" id="MFC4832199.1"/>
    </source>
</evidence>
<dbReference type="Gene3D" id="2.60.120.10">
    <property type="entry name" value="Jelly Rolls"/>
    <property type="match status" value="1"/>
</dbReference>
<dbReference type="InterPro" id="IPR014710">
    <property type="entry name" value="RmlC-like_jellyroll"/>
</dbReference>
<accession>A0ABV9RF49</accession>
<dbReference type="InterPro" id="IPR013096">
    <property type="entry name" value="Cupin_2"/>
</dbReference>
<dbReference type="SUPFAM" id="SSF51182">
    <property type="entry name" value="RmlC-like cupins"/>
    <property type="match status" value="1"/>
</dbReference>
<name>A0ABV9RF49_9PSEU</name>
<dbReference type="InterPro" id="IPR011051">
    <property type="entry name" value="RmlC_Cupin_sf"/>
</dbReference>
<dbReference type="PANTHER" id="PTHR36440">
    <property type="entry name" value="PUTATIVE (AFU_ORTHOLOGUE AFUA_8G07350)-RELATED"/>
    <property type="match status" value="1"/>
</dbReference>
<sequence>MSFFVRPAGSGDRYDFDGTTFTVKADGGDTEGRVAVMEQEAPAGLTVPAHTHEGEDEMFYVLEGELAGFCGDERWTASAGAFLFLPRDVEHGFEVVGDAPARALTIVGPARFDALVVSQGRRLDG</sequence>
<dbReference type="PANTHER" id="PTHR36440:SF1">
    <property type="entry name" value="PUTATIVE (AFU_ORTHOLOGUE AFUA_8G07350)-RELATED"/>
    <property type="match status" value="1"/>
</dbReference>
<dbReference type="Pfam" id="PF07883">
    <property type="entry name" value="Cupin_2"/>
    <property type="match status" value="1"/>
</dbReference>
<reference evidence="3" key="1">
    <citation type="journal article" date="2019" name="Int. J. Syst. Evol. Microbiol.">
        <title>The Global Catalogue of Microorganisms (GCM) 10K type strain sequencing project: providing services to taxonomists for standard genome sequencing and annotation.</title>
        <authorList>
            <consortium name="The Broad Institute Genomics Platform"/>
            <consortium name="The Broad Institute Genome Sequencing Center for Infectious Disease"/>
            <person name="Wu L."/>
            <person name="Ma J."/>
        </authorList>
    </citation>
    <scope>NUCLEOTIDE SEQUENCE [LARGE SCALE GENOMIC DNA]</scope>
    <source>
        <strain evidence="3">CCUG 50347</strain>
    </source>
</reference>
<gene>
    <name evidence="2" type="ORF">ACFPEL_07250</name>
</gene>
<comment type="caution">
    <text evidence="2">The sequence shown here is derived from an EMBL/GenBank/DDBJ whole genome shotgun (WGS) entry which is preliminary data.</text>
</comment>
<dbReference type="RefSeq" id="WP_274190543.1">
    <property type="nucleotide sequence ID" value="NZ_BAABHN010000017.1"/>
</dbReference>
<evidence type="ECO:0000313" key="3">
    <source>
        <dbReference type="Proteomes" id="UP001595909"/>
    </source>
</evidence>
<dbReference type="InterPro" id="IPR053146">
    <property type="entry name" value="QDO-like"/>
</dbReference>
<dbReference type="EMBL" id="JBHSIM010000017">
    <property type="protein sequence ID" value="MFC4832199.1"/>
    <property type="molecule type" value="Genomic_DNA"/>
</dbReference>
<dbReference type="Proteomes" id="UP001595909">
    <property type="component" value="Unassembled WGS sequence"/>
</dbReference>